<feature type="domain" description="Peptidase S1" evidence="1">
    <location>
        <begin position="33"/>
        <end position="144"/>
    </location>
</feature>
<dbReference type="InterPro" id="IPR043504">
    <property type="entry name" value="Peptidase_S1_PA_chymotrypsin"/>
</dbReference>
<organism evidence="2 3">
    <name type="scientific">Romanomermis culicivorax</name>
    <name type="common">Nematode worm</name>
    <dbReference type="NCBI Taxonomy" id="13658"/>
    <lineage>
        <taxon>Eukaryota</taxon>
        <taxon>Metazoa</taxon>
        <taxon>Ecdysozoa</taxon>
        <taxon>Nematoda</taxon>
        <taxon>Enoplea</taxon>
        <taxon>Dorylaimia</taxon>
        <taxon>Mermithida</taxon>
        <taxon>Mermithoidea</taxon>
        <taxon>Mermithidae</taxon>
        <taxon>Romanomermis</taxon>
    </lineage>
</organism>
<accession>A0A915L2J2</accession>
<evidence type="ECO:0000313" key="2">
    <source>
        <dbReference type="Proteomes" id="UP000887565"/>
    </source>
</evidence>
<dbReference type="InterPro" id="IPR009003">
    <property type="entry name" value="Peptidase_S1_PA"/>
</dbReference>
<keyword evidence="2" id="KW-1185">Reference proteome</keyword>
<proteinExistence type="predicted"/>
<dbReference type="PROSITE" id="PS00134">
    <property type="entry name" value="TRYPSIN_HIS"/>
    <property type="match status" value="1"/>
</dbReference>
<dbReference type="Proteomes" id="UP000887565">
    <property type="component" value="Unplaced"/>
</dbReference>
<dbReference type="Pfam" id="PF00089">
    <property type="entry name" value="Trypsin"/>
    <property type="match status" value="1"/>
</dbReference>
<dbReference type="InterPro" id="IPR018114">
    <property type="entry name" value="TRYPSIN_HIS"/>
</dbReference>
<dbReference type="GO" id="GO:0004252">
    <property type="term" value="F:serine-type endopeptidase activity"/>
    <property type="evidence" value="ECO:0007669"/>
    <property type="project" value="InterPro"/>
</dbReference>
<protein>
    <submittedName>
        <fullName evidence="3">Peptidase S1 domain-containing protein</fullName>
    </submittedName>
</protein>
<dbReference type="Gene3D" id="2.40.10.10">
    <property type="entry name" value="Trypsin-like serine proteases"/>
    <property type="match status" value="1"/>
</dbReference>
<evidence type="ECO:0000259" key="1">
    <source>
        <dbReference type="Pfam" id="PF00089"/>
    </source>
</evidence>
<reference evidence="3" key="1">
    <citation type="submission" date="2022-11" db="UniProtKB">
        <authorList>
            <consortium name="WormBaseParasite"/>
        </authorList>
    </citation>
    <scope>IDENTIFICATION</scope>
</reference>
<sequence>MAACGEAMNDENNGGQQGTRLCAFHGNRPKRVVSGEFAVPHSRPWTVMLKIGRFMCGASLINRPPNHEADLTEGSSDILLTAAHCFLECQPRQVQWIQVKIRSSIKLGQVDPNAVLSVLNLSQLTAVYDVYVLKVNSWNETIVPTAFPLIMPLHL</sequence>
<dbReference type="InterPro" id="IPR001254">
    <property type="entry name" value="Trypsin_dom"/>
</dbReference>
<name>A0A915L2J2_ROMCU</name>
<dbReference type="AlphaFoldDB" id="A0A915L2J2"/>
<dbReference type="WBParaSite" id="nRc.2.0.1.t43973-RA">
    <property type="protein sequence ID" value="nRc.2.0.1.t43973-RA"/>
    <property type="gene ID" value="nRc.2.0.1.g43973"/>
</dbReference>
<evidence type="ECO:0000313" key="3">
    <source>
        <dbReference type="WBParaSite" id="nRc.2.0.1.t43973-RA"/>
    </source>
</evidence>
<dbReference type="SUPFAM" id="SSF50494">
    <property type="entry name" value="Trypsin-like serine proteases"/>
    <property type="match status" value="1"/>
</dbReference>
<dbReference type="GO" id="GO:0006508">
    <property type="term" value="P:proteolysis"/>
    <property type="evidence" value="ECO:0007669"/>
    <property type="project" value="InterPro"/>
</dbReference>